<evidence type="ECO:0000259" key="3">
    <source>
        <dbReference type="Pfam" id="PF05065"/>
    </source>
</evidence>
<dbReference type="AlphaFoldDB" id="A0A9P1JFH9"/>
<organism evidence="4 5">
    <name type="scientific">Bacillus amyloliquefaciens (strain ATCC 23350 / DSM 7 / BCRC 11601 / CCUG 28519 / NBRC 15535 / NRRL B-14393 / F)</name>
    <dbReference type="NCBI Taxonomy" id="692420"/>
    <lineage>
        <taxon>Bacteria</taxon>
        <taxon>Bacillati</taxon>
        <taxon>Bacillota</taxon>
        <taxon>Bacilli</taxon>
        <taxon>Bacillales</taxon>
        <taxon>Bacillaceae</taxon>
        <taxon>Bacillus</taxon>
        <taxon>Bacillus amyloliquefaciens group</taxon>
    </lineage>
</organism>
<evidence type="ECO:0000313" key="4">
    <source>
        <dbReference type="EMBL" id="CBI41975.1"/>
    </source>
</evidence>
<evidence type="ECO:0000313" key="5">
    <source>
        <dbReference type="Proteomes" id="UP000006562"/>
    </source>
</evidence>
<comment type="subcellular location">
    <subcellularLocation>
        <location evidence="1">Virion</location>
    </subcellularLocation>
</comment>
<protein>
    <submittedName>
        <fullName evidence="4">Phage major capsid protein</fullName>
    </submittedName>
</protein>
<evidence type="ECO:0000256" key="1">
    <source>
        <dbReference type="ARBA" id="ARBA00004328"/>
    </source>
</evidence>
<dbReference type="RefSeq" id="WP_013351472.1">
    <property type="nucleotide sequence ID" value="NC_014551.1"/>
</dbReference>
<dbReference type="EMBL" id="FN597644">
    <property type="protein sequence ID" value="CBI41975.1"/>
    <property type="molecule type" value="Genomic_DNA"/>
</dbReference>
<name>A0A9P1JFH9_BACAS</name>
<dbReference type="Gene3D" id="3.30.2320.10">
    <property type="entry name" value="hypothetical protein PF0899 domain"/>
    <property type="match status" value="1"/>
</dbReference>
<feature type="domain" description="Phage capsid-like C-terminal" evidence="3">
    <location>
        <begin position="115"/>
        <end position="384"/>
    </location>
</feature>
<accession>A0A9P1JFH9</accession>
<feature type="coiled-coil region" evidence="2">
    <location>
        <begin position="38"/>
        <end position="72"/>
    </location>
</feature>
<keyword evidence="2" id="KW-0175">Coiled coil</keyword>
<dbReference type="KEGG" id="bao:BAMF_0849"/>
<proteinExistence type="predicted"/>
<reference evidence="5" key="2">
    <citation type="journal article" date="2011" name="J. Biotechnol.">
        <title>Genome sequence of B. amyloliquefaciens type strain DSM7(T) reveals differences to plant-associated B. amyloliquefaciens FZB42.</title>
        <authorList>
            <person name="Ruckert C."/>
            <person name="Blom J."/>
            <person name="Chen X."/>
            <person name="Reva O."/>
            <person name="Borriss R."/>
        </authorList>
    </citation>
    <scope>NUCLEOTIDE SEQUENCE [LARGE SCALE GENOMIC DNA]</scope>
    <source>
        <strain evidence="5">DSM 7</strain>
    </source>
</reference>
<dbReference type="InterPro" id="IPR024455">
    <property type="entry name" value="Phage_capsid"/>
</dbReference>
<dbReference type="Pfam" id="PF05065">
    <property type="entry name" value="Phage_capsid"/>
    <property type="match status" value="1"/>
</dbReference>
<dbReference type="SUPFAM" id="SSF56563">
    <property type="entry name" value="Major capsid protein gp5"/>
    <property type="match status" value="1"/>
</dbReference>
<evidence type="ECO:0000256" key="2">
    <source>
        <dbReference type="SAM" id="Coils"/>
    </source>
</evidence>
<dbReference type="Gene3D" id="3.30.2400.10">
    <property type="entry name" value="Major capsid protein gp5"/>
    <property type="match status" value="1"/>
</dbReference>
<reference evidence="4 5" key="1">
    <citation type="journal article" date="2011" name="Int. J. Syst. Evol. Microbiol.">
        <title>Relationship of Bacillus amyloliquefaciens clades associated with strains DSM 7T and FZB42T: a proposal for Bacillus amyloliquefaciens subsp. amyloliquefaciens subsp. nov. and Bacillus amyloliquefaciens subsp. plantarum subsp. nov. based on complete genome sequence comparisons.</title>
        <authorList>
            <person name="Borriss R."/>
            <person name="Chen X.H."/>
            <person name="Rueckert C."/>
            <person name="Blom J."/>
            <person name="Becker A."/>
            <person name="Baumgarth B."/>
            <person name="Fan B."/>
            <person name="Pukall R."/>
            <person name="Schumann P."/>
            <person name="Sproer C."/>
            <person name="Junge H."/>
            <person name="Vater J."/>
            <person name="Puhler A."/>
            <person name="Klenk H.P."/>
        </authorList>
    </citation>
    <scope>NUCLEOTIDE SEQUENCE [LARGE SCALE GENOMIC DNA]</scope>
    <source>
        <strain evidence="5">DSM 7</strain>
    </source>
</reference>
<dbReference type="NCBIfam" id="TIGR01554">
    <property type="entry name" value="major_cap_HK97"/>
    <property type="match status" value="1"/>
</dbReference>
<keyword evidence="5" id="KW-1185">Reference proteome</keyword>
<sequence length="401" mass="44131">MTYEDLKNTWINAGQRVSDAQHNLQLALVDDEVTAEEVEGLKAKLQAAQAKRDIAKEQMEEAEKAAIKQAKQAPYIPSTAADVKDQFIKDFKDLLSGRPSAAVTTKLDENGEGIGLTIPQDIQTAVNKLKRQFDALEQYVNVVPVTSLSGSRNIEKLSDVTPFKNIDNESDEINENDDPSASILRYLIQRYAGISTITNTLLKESAEQIIAWITDWLAKKSTATRNAKIIQVLNGLPDAQKKTVANVDDIKDVMNVKLDPAIKLTSSFITNQSGFNVLDKVKGAFGRYLLQPNPQNPTELMLLDKPIKVISDKYLPNGGTDKAPIYPLFAGDLKEAVVLFDREQLSIMMTNIGAGAFEKDQTKIRAIDRFDVKLWDEEAVVFASFKGIADETPAASATTAG</sequence>
<dbReference type="Proteomes" id="UP000006562">
    <property type="component" value="Chromosome"/>
</dbReference>
<dbReference type="InterPro" id="IPR054612">
    <property type="entry name" value="Phage_capsid-like_C"/>
</dbReference>
<gene>
    <name evidence="4" type="primary">gp36</name>
    <name evidence="4" type="ordered locus">BAMF_0849</name>
</gene>